<gene>
    <name evidence="3" type="ORF">GCM10022216_20540</name>
</gene>
<keyword evidence="4" id="KW-1185">Reference proteome</keyword>
<dbReference type="EMBL" id="BAAAZI010000008">
    <property type="protein sequence ID" value="GAA4140961.1"/>
    <property type="molecule type" value="Genomic_DNA"/>
</dbReference>
<protein>
    <submittedName>
        <fullName evidence="3">DinB family protein</fullName>
    </submittedName>
</protein>
<dbReference type="InterPro" id="IPR007837">
    <property type="entry name" value="DinB"/>
</dbReference>
<evidence type="ECO:0000313" key="4">
    <source>
        <dbReference type="Proteomes" id="UP001500101"/>
    </source>
</evidence>
<organism evidence="3 4">
    <name type="scientific">Sphingobacterium kyonggiense</name>
    <dbReference type="NCBI Taxonomy" id="714075"/>
    <lineage>
        <taxon>Bacteria</taxon>
        <taxon>Pseudomonadati</taxon>
        <taxon>Bacteroidota</taxon>
        <taxon>Sphingobacteriia</taxon>
        <taxon>Sphingobacteriales</taxon>
        <taxon>Sphingobacteriaceae</taxon>
        <taxon>Sphingobacterium</taxon>
    </lineage>
</organism>
<proteinExistence type="inferred from homology"/>
<evidence type="ECO:0000313" key="3">
    <source>
        <dbReference type="EMBL" id="GAA4140961.1"/>
    </source>
</evidence>
<dbReference type="SUPFAM" id="SSF109854">
    <property type="entry name" value="DinB/YfiT-like putative metalloenzymes"/>
    <property type="match status" value="1"/>
</dbReference>
<comment type="caution">
    <text evidence="3">The sequence shown here is derived from an EMBL/GenBank/DDBJ whole genome shotgun (WGS) entry which is preliminary data.</text>
</comment>
<accession>A0ABP7YV38</accession>
<dbReference type="Proteomes" id="UP001500101">
    <property type="component" value="Unassembled WGS sequence"/>
</dbReference>
<reference evidence="4" key="1">
    <citation type="journal article" date="2019" name="Int. J. Syst. Evol. Microbiol.">
        <title>The Global Catalogue of Microorganisms (GCM) 10K type strain sequencing project: providing services to taxonomists for standard genome sequencing and annotation.</title>
        <authorList>
            <consortium name="The Broad Institute Genomics Platform"/>
            <consortium name="The Broad Institute Genome Sequencing Center for Infectious Disease"/>
            <person name="Wu L."/>
            <person name="Ma J."/>
        </authorList>
    </citation>
    <scope>NUCLEOTIDE SEQUENCE [LARGE SCALE GENOMIC DNA]</scope>
    <source>
        <strain evidence="4">JCM 16704</strain>
    </source>
</reference>
<keyword evidence="2" id="KW-0479">Metal-binding</keyword>
<dbReference type="RefSeq" id="WP_344674618.1">
    <property type="nucleotide sequence ID" value="NZ_BAAAZI010000008.1"/>
</dbReference>
<dbReference type="Pfam" id="PF05163">
    <property type="entry name" value="DinB"/>
    <property type="match status" value="1"/>
</dbReference>
<evidence type="ECO:0000256" key="2">
    <source>
        <dbReference type="ARBA" id="ARBA00022723"/>
    </source>
</evidence>
<name>A0ABP7YV38_9SPHI</name>
<comment type="similarity">
    <text evidence="1">Belongs to the DinB family.</text>
</comment>
<evidence type="ECO:0000256" key="1">
    <source>
        <dbReference type="ARBA" id="ARBA00008635"/>
    </source>
</evidence>
<dbReference type="InterPro" id="IPR034660">
    <property type="entry name" value="DinB/YfiT-like"/>
</dbReference>
<sequence length="156" mass="18570">MKTATFLNRDEFLNHWQGHRKLTRRTIEKFPEEEFFTFSIGGMRTFGELVKELLTISVPGLEGIVNKDDKPFSHDIELADKAAALKMWDEQTEQINELYNKISDEELYETFNLFGQYKDQTNNNLMYFHDNEIHHRAQGFVYLRALGIEPPFFWER</sequence>
<dbReference type="Gene3D" id="1.20.120.450">
    <property type="entry name" value="dinb family like domain"/>
    <property type="match status" value="1"/>
</dbReference>